<keyword evidence="3" id="KW-0479">Metal-binding</keyword>
<dbReference type="GO" id="GO:0008270">
    <property type="term" value="F:zinc ion binding"/>
    <property type="evidence" value="ECO:0007669"/>
    <property type="project" value="UniProtKB-KW"/>
</dbReference>
<evidence type="ECO:0000256" key="5">
    <source>
        <dbReference type="ARBA" id="ARBA00022771"/>
    </source>
</evidence>
<sequence length="259" mass="30168">LPCTIKLVLTYIFHNRVHTGEKPYTCQVCKEFQYETKPFSPYRTPHWRERFLLQTVWKTERALSPAKSVGAVSLKKETLKVHMRIHTGEKPYTCPQCGQRFAHKKTLNSNMIIHTGEKLFTCDQCGKSFTTELNLRYHKNIHTGEKPYSFSHKKNLSTHMSLHTGEKPYTCKLCGKSFSQKGNLKTHLRLHTGEKPFKCLQCDKCFTYQRDLKRHLQTHSGQKLQSSECDKRLSAVTLEEGHLIKICVCVKLRKRSDLR</sequence>
<dbReference type="AlphaFoldDB" id="A0A9J8AXG9"/>
<keyword evidence="5 11" id="KW-0863">Zinc-finger</keyword>
<dbReference type="Gene3D" id="3.30.160.60">
    <property type="entry name" value="Classic Zinc Finger"/>
    <property type="match status" value="7"/>
</dbReference>
<dbReference type="FunFam" id="3.30.160.60:FF:002343">
    <property type="entry name" value="Zinc finger protein 33A"/>
    <property type="match status" value="1"/>
</dbReference>
<feature type="domain" description="C2H2-type" evidence="12">
    <location>
        <begin position="197"/>
        <end position="224"/>
    </location>
</feature>
<dbReference type="PROSITE" id="PS50157">
    <property type="entry name" value="ZINC_FINGER_C2H2_2"/>
    <property type="match status" value="5"/>
</dbReference>
<keyword evidence="9" id="KW-0804">Transcription</keyword>
<keyword evidence="6" id="KW-0862">Zinc</keyword>
<dbReference type="GeneTree" id="ENSGT01150000286959"/>
<evidence type="ECO:0000259" key="12">
    <source>
        <dbReference type="PROSITE" id="PS50157"/>
    </source>
</evidence>
<accession>A0A9J8AXG9</accession>
<dbReference type="PROSITE" id="PS00028">
    <property type="entry name" value="ZINC_FINGER_C2H2_1"/>
    <property type="match status" value="3"/>
</dbReference>
<evidence type="ECO:0000256" key="11">
    <source>
        <dbReference type="PROSITE-ProRule" id="PRU00042"/>
    </source>
</evidence>
<feature type="domain" description="C2H2-type" evidence="12">
    <location>
        <begin position="169"/>
        <end position="196"/>
    </location>
</feature>
<dbReference type="GO" id="GO:0010468">
    <property type="term" value="P:regulation of gene expression"/>
    <property type="evidence" value="ECO:0007669"/>
    <property type="project" value="TreeGrafter"/>
</dbReference>
<evidence type="ECO:0000313" key="14">
    <source>
        <dbReference type="Proteomes" id="UP001108240"/>
    </source>
</evidence>
<dbReference type="InterPro" id="IPR013087">
    <property type="entry name" value="Znf_C2H2_type"/>
</dbReference>
<dbReference type="Proteomes" id="UP001108240">
    <property type="component" value="Unplaced"/>
</dbReference>
<dbReference type="FunFam" id="3.30.160.60:FF:001506">
    <property type="entry name" value="Zinc finger protein"/>
    <property type="match status" value="1"/>
</dbReference>
<evidence type="ECO:0000256" key="9">
    <source>
        <dbReference type="ARBA" id="ARBA00023163"/>
    </source>
</evidence>
<evidence type="ECO:0000256" key="1">
    <source>
        <dbReference type="ARBA" id="ARBA00004123"/>
    </source>
</evidence>
<protein>
    <submittedName>
        <fullName evidence="13">Si:dkey-77f5.14</fullName>
    </submittedName>
</protein>
<keyword evidence="7" id="KW-0805">Transcription regulation</keyword>
<feature type="domain" description="C2H2-type" evidence="12">
    <location>
        <begin position="92"/>
        <end position="119"/>
    </location>
</feature>
<evidence type="ECO:0000256" key="4">
    <source>
        <dbReference type="ARBA" id="ARBA00022737"/>
    </source>
</evidence>
<dbReference type="GO" id="GO:0003677">
    <property type="term" value="F:DNA binding"/>
    <property type="evidence" value="ECO:0007669"/>
    <property type="project" value="UniProtKB-KW"/>
</dbReference>
<dbReference type="GO" id="GO:0042802">
    <property type="term" value="F:identical protein binding"/>
    <property type="evidence" value="ECO:0007669"/>
    <property type="project" value="UniProtKB-ARBA"/>
</dbReference>
<dbReference type="FunFam" id="3.30.160.60:FF:000508">
    <property type="entry name" value="Myeloid zinc finger 1"/>
    <property type="match status" value="1"/>
</dbReference>
<evidence type="ECO:0000256" key="2">
    <source>
        <dbReference type="ARBA" id="ARBA00006991"/>
    </source>
</evidence>
<dbReference type="InterPro" id="IPR050331">
    <property type="entry name" value="Zinc_finger"/>
</dbReference>
<evidence type="ECO:0000256" key="3">
    <source>
        <dbReference type="ARBA" id="ARBA00022723"/>
    </source>
</evidence>
<keyword evidence="14" id="KW-1185">Reference proteome</keyword>
<comment type="similarity">
    <text evidence="2">Belongs to the krueppel C2H2-type zinc-finger protein family.</text>
</comment>
<dbReference type="SMART" id="SM00355">
    <property type="entry name" value="ZnF_C2H2"/>
    <property type="match status" value="4"/>
</dbReference>
<keyword evidence="8" id="KW-0238">DNA-binding</keyword>
<dbReference type="Pfam" id="PF00096">
    <property type="entry name" value="zf-C2H2"/>
    <property type="match status" value="3"/>
</dbReference>
<keyword evidence="4" id="KW-0677">Repeat</keyword>
<feature type="domain" description="C2H2-type" evidence="12">
    <location>
        <begin position="149"/>
        <end position="168"/>
    </location>
</feature>
<evidence type="ECO:0000256" key="8">
    <source>
        <dbReference type="ARBA" id="ARBA00023125"/>
    </source>
</evidence>
<dbReference type="GO" id="GO:0005634">
    <property type="term" value="C:nucleus"/>
    <property type="evidence" value="ECO:0007669"/>
    <property type="project" value="UniProtKB-SubCell"/>
</dbReference>
<name>A0A9J8AXG9_CYPCA</name>
<evidence type="ECO:0000256" key="10">
    <source>
        <dbReference type="ARBA" id="ARBA00023242"/>
    </source>
</evidence>
<dbReference type="SUPFAM" id="SSF57667">
    <property type="entry name" value="beta-beta-alpha zinc fingers"/>
    <property type="match status" value="5"/>
</dbReference>
<organism evidence="13 14">
    <name type="scientific">Cyprinus carpio carpio</name>
    <dbReference type="NCBI Taxonomy" id="630221"/>
    <lineage>
        <taxon>Eukaryota</taxon>
        <taxon>Metazoa</taxon>
        <taxon>Chordata</taxon>
        <taxon>Craniata</taxon>
        <taxon>Vertebrata</taxon>
        <taxon>Euteleostomi</taxon>
        <taxon>Actinopterygii</taxon>
        <taxon>Neopterygii</taxon>
        <taxon>Teleostei</taxon>
        <taxon>Ostariophysi</taxon>
        <taxon>Cypriniformes</taxon>
        <taxon>Cyprinidae</taxon>
        <taxon>Cyprininae</taxon>
        <taxon>Cyprinus</taxon>
    </lineage>
</organism>
<dbReference type="Ensembl" id="ENSCCRT00000158440.1">
    <property type="protein sequence ID" value="ENSCCRP00000149292.1"/>
    <property type="gene ID" value="ENSCCRG00000059550.1"/>
</dbReference>
<dbReference type="PANTHER" id="PTHR16515:SF49">
    <property type="entry name" value="GASTRULA ZINC FINGER PROTEIN XLCGF49.1-LIKE-RELATED"/>
    <property type="match status" value="1"/>
</dbReference>
<evidence type="ECO:0000256" key="6">
    <source>
        <dbReference type="ARBA" id="ARBA00022833"/>
    </source>
</evidence>
<evidence type="ECO:0000313" key="13">
    <source>
        <dbReference type="Ensembl" id="ENSCCRP00000149292.1"/>
    </source>
</evidence>
<dbReference type="PANTHER" id="PTHR16515">
    <property type="entry name" value="PR DOMAIN ZINC FINGER PROTEIN"/>
    <property type="match status" value="1"/>
</dbReference>
<reference evidence="13" key="2">
    <citation type="submission" date="2025-09" db="UniProtKB">
        <authorList>
            <consortium name="Ensembl"/>
        </authorList>
    </citation>
    <scope>IDENTIFICATION</scope>
</reference>
<dbReference type="InterPro" id="IPR036236">
    <property type="entry name" value="Znf_C2H2_sf"/>
</dbReference>
<feature type="domain" description="C2H2-type" evidence="12">
    <location>
        <begin position="120"/>
        <end position="147"/>
    </location>
</feature>
<evidence type="ECO:0000256" key="7">
    <source>
        <dbReference type="ARBA" id="ARBA00023015"/>
    </source>
</evidence>
<reference evidence="13" key="1">
    <citation type="submission" date="2025-08" db="UniProtKB">
        <authorList>
            <consortium name="Ensembl"/>
        </authorList>
    </citation>
    <scope>IDENTIFICATION</scope>
</reference>
<proteinExistence type="inferred from homology"/>
<dbReference type="FunFam" id="3.30.160.60:FF:000912">
    <property type="entry name" value="Zinc finger protein 660"/>
    <property type="match status" value="1"/>
</dbReference>
<keyword evidence="10" id="KW-0539">Nucleus</keyword>
<comment type="subcellular location">
    <subcellularLocation>
        <location evidence="1">Nucleus</location>
    </subcellularLocation>
</comment>